<name>A0A6G0TH41_APHGL</name>
<gene>
    <name evidence="2" type="ORF">AGLY_009821</name>
</gene>
<evidence type="ECO:0000313" key="3">
    <source>
        <dbReference type="Proteomes" id="UP000475862"/>
    </source>
</evidence>
<feature type="chain" id="PRO_5026237456" evidence="1">
    <location>
        <begin position="22"/>
        <end position="175"/>
    </location>
</feature>
<keyword evidence="3" id="KW-1185">Reference proteome</keyword>
<dbReference type="Proteomes" id="UP000475862">
    <property type="component" value="Unassembled WGS sequence"/>
</dbReference>
<sequence length="175" mass="20031">MVKLMKVLCDVYYCLLWLVQSSSIRVVSDNKLNIFGASKDLLVSIQVCEIIQNVTSGNRECFKNYCVKHFKHSKTNLSNFEVKSSNFKDVCCVYHHMTLLRNGHCTVLRKAGIDSKVNSSSLCLESKTVVCMLHKSNYKILELISSRSKYPKSVSVVDEFTRPARLIGWRVSRNR</sequence>
<accession>A0A6G0TH41</accession>
<keyword evidence="1" id="KW-0732">Signal</keyword>
<comment type="caution">
    <text evidence="2">The sequence shown here is derived from an EMBL/GenBank/DDBJ whole genome shotgun (WGS) entry which is preliminary data.</text>
</comment>
<protein>
    <submittedName>
        <fullName evidence="2">Uncharacterized protein</fullName>
    </submittedName>
</protein>
<dbReference type="AlphaFoldDB" id="A0A6G0TH41"/>
<dbReference type="EMBL" id="VYZN01000038">
    <property type="protein sequence ID" value="KAE9532740.1"/>
    <property type="molecule type" value="Genomic_DNA"/>
</dbReference>
<evidence type="ECO:0000256" key="1">
    <source>
        <dbReference type="SAM" id="SignalP"/>
    </source>
</evidence>
<proteinExistence type="predicted"/>
<feature type="signal peptide" evidence="1">
    <location>
        <begin position="1"/>
        <end position="21"/>
    </location>
</feature>
<organism evidence="2 3">
    <name type="scientific">Aphis glycines</name>
    <name type="common">Soybean aphid</name>
    <dbReference type="NCBI Taxonomy" id="307491"/>
    <lineage>
        <taxon>Eukaryota</taxon>
        <taxon>Metazoa</taxon>
        <taxon>Ecdysozoa</taxon>
        <taxon>Arthropoda</taxon>
        <taxon>Hexapoda</taxon>
        <taxon>Insecta</taxon>
        <taxon>Pterygota</taxon>
        <taxon>Neoptera</taxon>
        <taxon>Paraneoptera</taxon>
        <taxon>Hemiptera</taxon>
        <taxon>Sternorrhyncha</taxon>
        <taxon>Aphidomorpha</taxon>
        <taxon>Aphidoidea</taxon>
        <taxon>Aphididae</taxon>
        <taxon>Aphidini</taxon>
        <taxon>Aphis</taxon>
        <taxon>Aphis</taxon>
    </lineage>
</organism>
<reference evidence="2 3" key="1">
    <citation type="submission" date="2019-08" db="EMBL/GenBank/DDBJ databases">
        <title>The genome of the soybean aphid Biotype 1, its phylome, world population structure and adaptation to the North American continent.</title>
        <authorList>
            <person name="Giordano R."/>
            <person name="Donthu R.K."/>
            <person name="Hernandez A.G."/>
            <person name="Wright C.L."/>
            <person name="Zimin A.V."/>
        </authorList>
    </citation>
    <scope>NUCLEOTIDE SEQUENCE [LARGE SCALE GENOMIC DNA]</scope>
    <source>
        <tissue evidence="2">Whole aphids</tissue>
    </source>
</reference>
<evidence type="ECO:0000313" key="2">
    <source>
        <dbReference type="EMBL" id="KAE9532740.1"/>
    </source>
</evidence>